<dbReference type="Proteomes" id="UP000019335">
    <property type="component" value="Chromosome 9"/>
</dbReference>
<dbReference type="SUPFAM" id="SSF140959">
    <property type="entry name" value="Indolic compounds 2,3-dioxygenase-like"/>
    <property type="match status" value="1"/>
</dbReference>
<organism evidence="6 7">
    <name type="scientific">Nannochloropsis gaditana</name>
    <dbReference type="NCBI Taxonomy" id="72520"/>
    <lineage>
        <taxon>Eukaryota</taxon>
        <taxon>Sar</taxon>
        <taxon>Stramenopiles</taxon>
        <taxon>Ochrophyta</taxon>
        <taxon>Eustigmatophyceae</taxon>
        <taxon>Eustigmatales</taxon>
        <taxon>Monodopsidaceae</taxon>
        <taxon>Nannochloropsis</taxon>
    </lineage>
</organism>
<dbReference type="GO" id="GO:0020037">
    <property type="term" value="F:heme binding"/>
    <property type="evidence" value="ECO:0007669"/>
    <property type="project" value="InterPro"/>
</dbReference>
<comment type="caution">
    <text evidence="6">The sequence shown here is derived from an EMBL/GenBank/DDBJ whole genome shotgun (WGS) entry which is preliminary data.</text>
</comment>
<dbReference type="PANTHER" id="PTHR28657:SF5">
    <property type="entry name" value="INDOLEAMINE 2,3-DIOXYGENASE"/>
    <property type="match status" value="1"/>
</dbReference>
<protein>
    <submittedName>
        <fullName evidence="6">Indoleamine-dioxygenase subfamily</fullName>
    </submittedName>
</protein>
<gene>
    <name evidence="6" type="primary">IDO</name>
    <name evidence="6" type="ORF">Naga_100073g15</name>
</gene>
<dbReference type="AlphaFoldDB" id="W7TJK9"/>
<feature type="region of interest" description="Disordered" evidence="5">
    <location>
        <begin position="525"/>
        <end position="549"/>
    </location>
</feature>
<evidence type="ECO:0000313" key="7">
    <source>
        <dbReference type="Proteomes" id="UP000019335"/>
    </source>
</evidence>
<keyword evidence="6" id="KW-0223">Dioxygenase</keyword>
<dbReference type="Gene3D" id="1.20.58.480">
    <property type="match status" value="1"/>
</dbReference>
<keyword evidence="4" id="KW-0349">Heme</keyword>
<dbReference type="GO" id="GO:0016702">
    <property type="term" value="F:oxidoreductase activity, acting on single donors with incorporation of molecular oxygen, incorporation of two atoms of oxygen"/>
    <property type="evidence" value="ECO:0007669"/>
    <property type="project" value="UniProtKB-ARBA"/>
</dbReference>
<sequence>MPDSGCSCCIFEYLGAFGIDTLHGFLPSHEPLSRLPQEEFQSHENVAANLAELLNSTIARAKIEVLPVVSAQDTRSLLNEDPPSQRRALLLLSGLASAYVWGGGADVSPRNYLPPAIAVPLYEVSCMLETCPILSHQSNCLYNWKYSALEKEARESSCRSQYPGESLCGDESNEWILHAGEDTDRLAPCPACYSTMSTTPFLRTKELSLTFSFTEDENERMFYLLTLEIENIGARTLPLLEYTRRIAQKLTSSSESGAQRDECQHEEGQGRACSHVIASDKAMVAALKEVKRLIQLCQQVLLSMPRFVDPGFFYHRVRPYLSGWRNNPALPEGVMYRGVVPLKDRFLVGGAGTETSGSQTHGKRGEETSGYGAWDDPFPDELAEAKNNAGDSSGPTLFLSGASAAQSSLIPAIDVYLGVDHNAAGSPSQASYEYLKAMRAYMPKGHRRFLDTLEKDLTSCEGTPIASIREYIQRYGSDRETMNGPEREDRKEVREAYNGCVGALLAFRKSHLGIVHLYISSQQGQGEKGVGTAGLGGAAGGKGTGGQPPREFLMPLQQWTAASRLATH</sequence>
<dbReference type="PANTHER" id="PTHR28657">
    <property type="entry name" value="INDOLEAMINE 2,3-DIOXYGENASE"/>
    <property type="match status" value="1"/>
</dbReference>
<evidence type="ECO:0000256" key="1">
    <source>
        <dbReference type="ARBA" id="ARBA00007119"/>
    </source>
</evidence>
<dbReference type="GO" id="GO:0046872">
    <property type="term" value="F:metal ion binding"/>
    <property type="evidence" value="ECO:0007669"/>
    <property type="project" value="UniProtKB-KW"/>
</dbReference>
<dbReference type="EMBL" id="AZIL01000696">
    <property type="protein sequence ID" value="EWM26292.1"/>
    <property type="molecule type" value="Genomic_DNA"/>
</dbReference>
<evidence type="ECO:0000256" key="4">
    <source>
        <dbReference type="PIRSR" id="PIRSR600898-1"/>
    </source>
</evidence>
<dbReference type="OrthoDB" id="540174at2759"/>
<comment type="similarity">
    <text evidence="1">Belongs to the indoleamine 2,3-dioxygenase family.</text>
</comment>
<dbReference type="GO" id="GO:0019441">
    <property type="term" value="P:L-tryptophan catabolic process to kynurenine"/>
    <property type="evidence" value="ECO:0007669"/>
    <property type="project" value="InterPro"/>
</dbReference>
<proteinExistence type="inferred from homology"/>
<keyword evidence="3 4" id="KW-0408">Iron</keyword>
<keyword evidence="7" id="KW-1185">Reference proteome</keyword>
<evidence type="ECO:0000256" key="3">
    <source>
        <dbReference type="ARBA" id="ARBA00023004"/>
    </source>
</evidence>
<evidence type="ECO:0000256" key="5">
    <source>
        <dbReference type="SAM" id="MobiDB-lite"/>
    </source>
</evidence>
<accession>W7TJK9</accession>
<name>W7TJK9_9STRA</name>
<keyword evidence="2 4" id="KW-0479">Metal-binding</keyword>
<dbReference type="Pfam" id="PF01231">
    <property type="entry name" value="IDO"/>
    <property type="match status" value="3"/>
</dbReference>
<evidence type="ECO:0000313" key="6">
    <source>
        <dbReference type="EMBL" id="EWM26292.1"/>
    </source>
</evidence>
<evidence type="ECO:0000256" key="2">
    <source>
        <dbReference type="ARBA" id="ARBA00022723"/>
    </source>
</evidence>
<reference evidence="6 7" key="1">
    <citation type="journal article" date="2014" name="Mol. Plant">
        <title>Chromosome Scale Genome Assembly and Transcriptome Profiling of Nannochloropsis gaditana in Nitrogen Depletion.</title>
        <authorList>
            <person name="Corteggiani Carpinelli E."/>
            <person name="Telatin A."/>
            <person name="Vitulo N."/>
            <person name="Forcato C."/>
            <person name="D'Angelo M."/>
            <person name="Schiavon R."/>
            <person name="Vezzi A."/>
            <person name="Giacometti G.M."/>
            <person name="Morosinotto T."/>
            <person name="Valle G."/>
        </authorList>
    </citation>
    <scope>NUCLEOTIDE SEQUENCE [LARGE SCALE GENOMIC DNA]</scope>
    <source>
        <strain evidence="6 7">B-31</strain>
    </source>
</reference>
<feature type="region of interest" description="Disordered" evidence="5">
    <location>
        <begin position="351"/>
        <end position="372"/>
    </location>
</feature>
<feature type="binding site" description="proximal binding residue" evidence="4">
    <location>
        <position position="511"/>
    </location>
    <ligand>
        <name>heme b</name>
        <dbReference type="ChEBI" id="CHEBI:60344"/>
    </ligand>
    <ligandPart>
        <name>Fe</name>
        <dbReference type="ChEBI" id="CHEBI:18248"/>
    </ligandPart>
</feature>
<keyword evidence="6" id="KW-0560">Oxidoreductase</keyword>
<dbReference type="InterPro" id="IPR000898">
    <property type="entry name" value="Indolamine_dOase"/>
</dbReference>
<feature type="compositionally biased region" description="Gly residues" evidence="5">
    <location>
        <begin position="526"/>
        <end position="546"/>
    </location>
</feature>
<dbReference type="InterPro" id="IPR037217">
    <property type="entry name" value="Trp/Indoleamine_2_3_dOase-like"/>
</dbReference>